<dbReference type="AlphaFoldDB" id="A0A1W1X028"/>
<dbReference type="InterPro" id="IPR029016">
    <property type="entry name" value="GAF-like_dom_sf"/>
</dbReference>
<dbReference type="Gene3D" id="3.30.450.40">
    <property type="match status" value="2"/>
</dbReference>
<dbReference type="SMART" id="SM00065">
    <property type="entry name" value="GAF"/>
    <property type="match status" value="2"/>
</dbReference>
<dbReference type="InterPro" id="IPR052016">
    <property type="entry name" value="Bact_Sigma-Reg"/>
</dbReference>
<dbReference type="InterPro" id="IPR003018">
    <property type="entry name" value="GAF"/>
</dbReference>
<evidence type="ECO:0000313" key="3">
    <source>
        <dbReference type="EMBL" id="SMC17332.1"/>
    </source>
</evidence>
<evidence type="ECO:0000313" key="4">
    <source>
        <dbReference type="Proteomes" id="UP000192783"/>
    </source>
</evidence>
<reference evidence="3 4" key="1">
    <citation type="submission" date="2017-04" db="EMBL/GenBank/DDBJ databases">
        <authorList>
            <person name="Afonso C.L."/>
            <person name="Miller P.J."/>
            <person name="Scott M.A."/>
            <person name="Spackman E."/>
            <person name="Goraichik I."/>
            <person name="Dimitrov K.M."/>
            <person name="Suarez D.L."/>
            <person name="Swayne D.E."/>
        </authorList>
    </citation>
    <scope>NUCLEOTIDE SEQUENCE [LARGE SCALE GENOMIC DNA]</scope>
    <source>
        <strain evidence="3 4">DSM 13146</strain>
    </source>
</reference>
<dbReference type="Proteomes" id="UP000192783">
    <property type="component" value="Unassembled WGS sequence"/>
</dbReference>
<protein>
    <submittedName>
        <fullName evidence="3">GAF domain-containing protein</fullName>
    </submittedName>
</protein>
<keyword evidence="1" id="KW-0378">Hydrolase</keyword>
<dbReference type="GO" id="GO:0016791">
    <property type="term" value="F:phosphatase activity"/>
    <property type="evidence" value="ECO:0007669"/>
    <property type="project" value="TreeGrafter"/>
</dbReference>
<name>A0A1W1X028_9BACT</name>
<dbReference type="PANTHER" id="PTHR43156:SF2">
    <property type="entry name" value="STAGE II SPORULATION PROTEIN E"/>
    <property type="match status" value="1"/>
</dbReference>
<accession>A0A1W1X028</accession>
<evidence type="ECO:0000259" key="2">
    <source>
        <dbReference type="SMART" id="SM00065"/>
    </source>
</evidence>
<organism evidence="3 4">
    <name type="scientific">Desulfacinum hydrothermale DSM 13146</name>
    <dbReference type="NCBI Taxonomy" id="1121390"/>
    <lineage>
        <taxon>Bacteria</taxon>
        <taxon>Pseudomonadati</taxon>
        <taxon>Thermodesulfobacteriota</taxon>
        <taxon>Syntrophobacteria</taxon>
        <taxon>Syntrophobacterales</taxon>
        <taxon>Syntrophobacteraceae</taxon>
        <taxon>Desulfacinum</taxon>
    </lineage>
</organism>
<dbReference type="STRING" id="1121390.SAMN02746041_00288"/>
<gene>
    <name evidence="3" type="ORF">SAMN02746041_00288</name>
</gene>
<feature type="domain" description="GAF" evidence="2">
    <location>
        <begin position="186"/>
        <end position="331"/>
    </location>
</feature>
<feature type="domain" description="GAF" evidence="2">
    <location>
        <begin position="22"/>
        <end position="164"/>
    </location>
</feature>
<sequence>MEAQQILKPFVEVSQALCDGVDSQSVMNLIARRLTEALELKGVVVKVYDPERKRLELFSSYGLTEHFLFSKPAPGSVCAAVPPQVVQIKDVRAEDNGDYEAMMVEGIRAAAILPMEVDQEPLGMVVLFSQEPRTLTEEEIQFAKALTSRAFLSLAWERRVHGIIERERHYLQNFQEIAQAINSTLTINKVLKLVVTKITEVMGVLGTSVRLLDNKTNTLYLAQACGLSERFLNKGPVDAQKSIAENMAGHIVVIEDVYTDPRIQYRAEVIEEGIRKILSIPLQVRGKVIGVLRIFTGDREPFHDLEIQYAAAVAQQCAMAIENARMYQRVKYEYQQLLIDFGYEGSSS</sequence>
<dbReference type="RefSeq" id="WP_170920257.1">
    <property type="nucleotide sequence ID" value="NZ_FWXF01000001.1"/>
</dbReference>
<keyword evidence="4" id="KW-1185">Reference proteome</keyword>
<evidence type="ECO:0000256" key="1">
    <source>
        <dbReference type="ARBA" id="ARBA00022801"/>
    </source>
</evidence>
<dbReference type="SUPFAM" id="SSF55781">
    <property type="entry name" value="GAF domain-like"/>
    <property type="match status" value="2"/>
</dbReference>
<dbReference type="PANTHER" id="PTHR43156">
    <property type="entry name" value="STAGE II SPORULATION PROTEIN E-RELATED"/>
    <property type="match status" value="1"/>
</dbReference>
<proteinExistence type="predicted"/>
<dbReference type="EMBL" id="FWXF01000001">
    <property type="protein sequence ID" value="SMC17332.1"/>
    <property type="molecule type" value="Genomic_DNA"/>
</dbReference>
<dbReference type="Pfam" id="PF01590">
    <property type="entry name" value="GAF"/>
    <property type="match status" value="2"/>
</dbReference>